<feature type="region of interest" description="Disordered" evidence="16">
    <location>
        <begin position="523"/>
        <end position="543"/>
    </location>
</feature>
<keyword evidence="7 17" id="KW-0812">Transmembrane</keyword>
<dbReference type="GO" id="GO:0046872">
    <property type="term" value="F:metal ion binding"/>
    <property type="evidence" value="ECO:0007669"/>
    <property type="project" value="UniProtKB-KW"/>
</dbReference>
<keyword evidence="5" id="KW-0926">Vacuole</keyword>
<evidence type="ECO:0000256" key="13">
    <source>
        <dbReference type="ARBA" id="ARBA00023136"/>
    </source>
</evidence>
<evidence type="ECO:0000256" key="11">
    <source>
        <dbReference type="ARBA" id="ARBA00022989"/>
    </source>
</evidence>
<feature type="transmembrane region" description="Helical" evidence="17">
    <location>
        <begin position="12"/>
        <end position="35"/>
    </location>
</feature>
<evidence type="ECO:0000256" key="8">
    <source>
        <dbReference type="ARBA" id="ARBA00022723"/>
    </source>
</evidence>
<dbReference type="InterPro" id="IPR053975">
    <property type="entry name" value="PFF1_C"/>
</dbReference>
<dbReference type="STRING" id="50990.A0A4Y7QEQ0"/>
<organism evidence="21 22">
    <name type="scientific">Rickenella mellea</name>
    <dbReference type="NCBI Taxonomy" id="50990"/>
    <lineage>
        <taxon>Eukaryota</taxon>
        <taxon>Fungi</taxon>
        <taxon>Dikarya</taxon>
        <taxon>Basidiomycota</taxon>
        <taxon>Agaricomycotina</taxon>
        <taxon>Agaricomycetes</taxon>
        <taxon>Hymenochaetales</taxon>
        <taxon>Rickenellaceae</taxon>
        <taxon>Rickenella</taxon>
    </lineage>
</organism>
<evidence type="ECO:0000256" key="12">
    <source>
        <dbReference type="ARBA" id="ARBA00023049"/>
    </source>
</evidence>
<evidence type="ECO:0000256" key="4">
    <source>
        <dbReference type="ARBA" id="ARBA00010918"/>
    </source>
</evidence>
<keyword evidence="10 15" id="KW-0862">Zinc</keyword>
<dbReference type="EMBL" id="ML170162">
    <property type="protein sequence ID" value="TDL26147.1"/>
    <property type="molecule type" value="Genomic_DNA"/>
</dbReference>
<evidence type="ECO:0000256" key="7">
    <source>
        <dbReference type="ARBA" id="ARBA00022692"/>
    </source>
</evidence>
<feature type="domain" description="Vacuolar membrane protease transmembrane" evidence="20">
    <location>
        <begin position="387"/>
        <end position="560"/>
    </location>
</feature>
<evidence type="ECO:0000256" key="3">
    <source>
        <dbReference type="ARBA" id="ARBA00004128"/>
    </source>
</evidence>
<dbReference type="OrthoDB" id="76293at2759"/>
<evidence type="ECO:0000256" key="9">
    <source>
        <dbReference type="ARBA" id="ARBA00022801"/>
    </source>
</evidence>
<evidence type="ECO:0000256" key="16">
    <source>
        <dbReference type="SAM" id="MobiDB-lite"/>
    </source>
</evidence>
<feature type="transmembrane region" description="Helical" evidence="17">
    <location>
        <begin position="385"/>
        <end position="409"/>
    </location>
</feature>
<sequence length="859" mass="94917">MTFRDRVAEVLAFRTWPTTIVALLIYAAIYTSILVTDDLPSIPSPKRQHGVDLDAAYRDLHYVAGGPHPYNSHRNDDVRTYILSRAESNAKKYPYVHVDDDITSNATWAQAAPVAWKEGGFATYFEGNNVLIRIDGSKPELKGVLFSAHFDSVSTAPGATDDGMGVVTLLQLVDYFAQNQPKRTVVFNINNGEEDGLMGAHAFLEHPWFELSNDFINLEGAGAGGRPLLLRTTSTRLARSFARAAHPLGNVISADAFKRGVVKSGTDYSVYTDAAMEGLDFTFFKPRSKYHTKKDSIPSLGGKAALWNMLESSLLAGKALVDDEGTGGGGSAVYFDLFGEALAVFSLQTFFIVNIVLLVVGPILVTALIFTAYKQRKLYWSSKGWGRFIVAVIVSGVLTFGLGVLYTHINPLIIYTSPGSVMISCLTLSYISFYLTLELFTYLRPIPQQKAIMLLEAYILWWAFLVADTVLISNVQLGGLYFVTFFHVATLTALVIGLLEQFELPAGFRRRRLLPPRIEVHDEANGANEHENDEEHAEADAADERTPLIQANGQAIKDEDLDEDNVIGLWFLQFLLAVPFPVILITEIGVMLLAALGQTLADGSKPLTVYLAVSFVAFLSILPAVPFLHKFHRSLFGIFAFVLAFTAFYNFFAFPFSSSAPLKVFFQQTIDLNTGNTNVSLTGVQPWVMKYIIPEIPSSWGTNVTCTSDTLRAGLPSCTWPALSPAVAPGHSKNWLKFNATLTSPGSARITIRGSNTRNCRLYFSPSTRMTNIHVPLYPLPRDGVSELRLWSREWERTFEVHVAWDGSEGVEGRVACEWAESDGAAIPALDEVMAFLPDWARVTKRTDGLVEGYKRFKL</sequence>
<dbReference type="PANTHER" id="PTHR12147">
    <property type="entry name" value="METALLOPEPTIDASE M28 FAMILY MEMBER"/>
    <property type="match status" value="1"/>
</dbReference>
<evidence type="ECO:0000256" key="17">
    <source>
        <dbReference type="SAM" id="Phobius"/>
    </source>
</evidence>
<evidence type="ECO:0000313" key="21">
    <source>
        <dbReference type="EMBL" id="TDL26147.1"/>
    </source>
</evidence>
<dbReference type="Pfam" id="PF04389">
    <property type="entry name" value="Peptidase_M28"/>
    <property type="match status" value="1"/>
</dbReference>
<dbReference type="Proteomes" id="UP000294933">
    <property type="component" value="Unassembled WGS sequence"/>
</dbReference>
<keyword evidence="22" id="KW-1185">Reference proteome</keyword>
<dbReference type="InterPro" id="IPR048024">
    <property type="entry name" value="Fxna-like_M28_dom"/>
</dbReference>
<feature type="transmembrane region" description="Helical" evidence="17">
    <location>
        <begin position="635"/>
        <end position="656"/>
    </location>
</feature>
<evidence type="ECO:0000256" key="15">
    <source>
        <dbReference type="RuleBase" id="RU361240"/>
    </source>
</evidence>
<dbReference type="CDD" id="cd03875">
    <property type="entry name" value="M28_Fxna_like"/>
    <property type="match status" value="1"/>
</dbReference>
<keyword evidence="13 17" id="KW-0472">Membrane</keyword>
<keyword evidence="12" id="KW-0482">Metalloprotease</keyword>
<evidence type="ECO:0000256" key="1">
    <source>
        <dbReference type="ARBA" id="ARBA00001947"/>
    </source>
</evidence>
<dbReference type="GO" id="GO:0008235">
    <property type="term" value="F:metalloexopeptidase activity"/>
    <property type="evidence" value="ECO:0007669"/>
    <property type="project" value="InterPro"/>
</dbReference>
<keyword evidence="8 15" id="KW-0479">Metal-binding</keyword>
<reference evidence="21 22" key="1">
    <citation type="submission" date="2018-06" db="EMBL/GenBank/DDBJ databases">
        <title>A transcriptomic atlas of mushroom development highlights an independent origin of complex multicellularity.</title>
        <authorList>
            <consortium name="DOE Joint Genome Institute"/>
            <person name="Krizsan K."/>
            <person name="Almasi E."/>
            <person name="Merenyi Z."/>
            <person name="Sahu N."/>
            <person name="Viragh M."/>
            <person name="Koszo T."/>
            <person name="Mondo S."/>
            <person name="Kiss B."/>
            <person name="Balint B."/>
            <person name="Kues U."/>
            <person name="Barry K."/>
            <person name="Hegedus J.C."/>
            <person name="Henrissat B."/>
            <person name="Johnson J."/>
            <person name="Lipzen A."/>
            <person name="Ohm R."/>
            <person name="Nagy I."/>
            <person name="Pangilinan J."/>
            <person name="Yan J."/>
            <person name="Xiong Y."/>
            <person name="Grigoriev I.V."/>
            <person name="Hibbett D.S."/>
            <person name="Nagy L.G."/>
        </authorList>
    </citation>
    <scope>NUCLEOTIDE SEQUENCE [LARGE SCALE GENOMIC DNA]</scope>
    <source>
        <strain evidence="21 22">SZMC22713</strain>
    </source>
</reference>
<feature type="transmembrane region" description="Helical" evidence="17">
    <location>
        <begin position="350"/>
        <end position="373"/>
    </location>
</feature>
<feature type="domain" description="Peptidase M28" evidence="18">
    <location>
        <begin position="129"/>
        <end position="299"/>
    </location>
</feature>
<dbReference type="GO" id="GO:0006508">
    <property type="term" value="P:proteolysis"/>
    <property type="evidence" value="ECO:0007669"/>
    <property type="project" value="UniProtKB-KW"/>
</dbReference>
<evidence type="ECO:0000256" key="5">
    <source>
        <dbReference type="ARBA" id="ARBA00022554"/>
    </source>
</evidence>
<protein>
    <recommendedName>
        <fullName evidence="15">Peptide hydrolase</fullName>
        <ecNumber evidence="15">3.4.-.-</ecNumber>
    </recommendedName>
</protein>
<dbReference type="Gene3D" id="3.40.630.10">
    <property type="entry name" value="Zn peptidases"/>
    <property type="match status" value="1"/>
</dbReference>
<feature type="transmembrane region" description="Helical" evidence="17">
    <location>
        <begin position="452"/>
        <end position="473"/>
    </location>
</feature>
<comment type="subcellular location">
    <subcellularLocation>
        <location evidence="3">Vacuole membrane</location>
        <topology evidence="3">Multi-pass membrane protein</topology>
    </subcellularLocation>
</comment>
<dbReference type="GO" id="GO:0005774">
    <property type="term" value="C:vacuolar membrane"/>
    <property type="evidence" value="ECO:0007669"/>
    <property type="project" value="UniProtKB-SubCell"/>
</dbReference>
<dbReference type="AlphaFoldDB" id="A0A4Y7QEQ0"/>
<keyword evidence="11 17" id="KW-1133">Transmembrane helix</keyword>
<evidence type="ECO:0000256" key="2">
    <source>
        <dbReference type="ARBA" id="ARBA00003273"/>
    </source>
</evidence>
<keyword evidence="6 15" id="KW-0645">Protease</keyword>
<dbReference type="Pfam" id="PF22250">
    <property type="entry name" value="PFF1_C"/>
    <property type="match status" value="1"/>
</dbReference>
<comment type="cofactor">
    <cofactor evidence="1">
        <name>Zn(2+)</name>
        <dbReference type="ChEBI" id="CHEBI:29105"/>
    </cofactor>
</comment>
<proteinExistence type="inferred from homology"/>
<feature type="transmembrane region" description="Helical" evidence="17">
    <location>
        <begin position="567"/>
        <end position="595"/>
    </location>
</feature>
<accession>A0A4Y7QEQ0</accession>
<feature type="transmembrane region" description="Helical" evidence="17">
    <location>
        <begin position="479"/>
        <end position="502"/>
    </location>
</feature>
<evidence type="ECO:0000259" key="19">
    <source>
        <dbReference type="Pfam" id="PF22250"/>
    </source>
</evidence>
<keyword evidence="14" id="KW-0325">Glycoprotein</keyword>
<dbReference type="InterPro" id="IPR045175">
    <property type="entry name" value="M28_fam"/>
</dbReference>
<feature type="domain" description="Vacuolar membrane protease C-terminal" evidence="19">
    <location>
        <begin position="662"/>
        <end position="852"/>
    </location>
</feature>
<evidence type="ECO:0000259" key="18">
    <source>
        <dbReference type="Pfam" id="PF04389"/>
    </source>
</evidence>
<feature type="transmembrane region" description="Helical" evidence="17">
    <location>
        <begin position="421"/>
        <end position="440"/>
    </location>
</feature>
<comment type="function">
    <text evidence="2">May be involved in vacuolar sorting and osmoregulation.</text>
</comment>
<dbReference type="SUPFAM" id="SSF53187">
    <property type="entry name" value="Zn-dependent exopeptidases"/>
    <property type="match status" value="1"/>
</dbReference>
<comment type="similarity">
    <text evidence="4 15">Belongs to the peptidase M28 family.</text>
</comment>
<evidence type="ECO:0000259" key="20">
    <source>
        <dbReference type="Pfam" id="PF22251"/>
    </source>
</evidence>
<gene>
    <name evidence="21" type="ORF">BD410DRAFT_826016</name>
</gene>
<dbReference type="EC" id="3.4.-.-" evidence="15"/>
<evidence type="ECO:0000313" key="22">
    <source>
        <dbReference type="Proteomes" id="UP000294933"/>
    </source>
</evidence>
<name>A0A4Y7QEQ0_9AGAM</name>
<dbReference type="PANTHER" id="PTHR12147:SF58">
    <property type="entry name" value="VACUOLAR MEMBRANE PROTEASE"/>
    <property type="match status" value="1"/>
</dbReference>
<dbReference type="Pfam" id="PF22251">
    <property type="entry name" value="PFF1_TM"/>
    <property type="match status" value="1"/>
</dbReference>
<feature type="transmembrane region" description="Helical" evidence="17">
    <location>
        <begin position="607"/>
        <end position="628"/>
    </location>
</feature>
<dbReference type="VEuPathDB" id="FungiDB:BD410DRAFT_826016"/>
<dbReference type="InterPro" id="IPR007484">
    <property type="entry name" value="Peptidase_M28"/>
</dbReference>
<evidence type="ECO:0000256" key="6">
    <source>
        <dbReference type="ARBA" id="ARBA00022670"/>
    </source>
</evidence>
<evidence type="ECO:0000256" key="10">
    <source>
        <dbReference type="ARBA" id="ARBA00022833"/>
    </source>
</evidence>
<evidence type="ECO:0000256" key="14">
    <source>
        <dbReference type="ARBA" id="ARBA00023180"/>
    </source>
</evidence>
<keyword evidence="9 15" id="KW-0378">Hydrolase</keyword>
<dbReference type="InterPro" id="IPR053976">
    <property type="entry name" value="PFF1_TM"/>
</dbReference>